<dbReference type="Proteomes" id="UP000078543">
    <property type="component" value="Unassembled WGS sequence"/>
</dbReference>
<keyword evidence="2" id="KW-1185">Reference proteome</keyword>
<dbReference type="EMBL" id="LWQU01000043">
    <property type="protein sequence ID" value="OAN63191.1"/>
    <property type="molecule type" value="Genomic_DNA"/>
</dbReference>
<evidence type="ECO:0000313" key="1">
    <source>
        <dbReference type="EMBL" id="OAN63191.1"/>
    </source>
</evidence>
<reference evidence="1 2" key="1">
    <citation type="submission" date="2016-04" db="EMBL/GenBank/DDBJ databases">
        <title>Draft genome sequence of freshwater magnetotactic bacteria Magnetospirillum marisnigri SP-1 and Magnetospirillum moscoviense BB-1.</title>
        <authorList>
            <person name="Koziaeva V."/>
            <person name="Dziuba M.V."/>
            <person name="Ivanov T.M."/>
            <person name="Kuznetsov B."/>
            <person name="Grouzdev D.S."/>
        </authorList>
    </citation>
    <scope>NUCLEOTIDE SEQUENCE [LARGE SCALE GENOMIC DNA]</scope>
    <source>
        <strain evidence="1 2">BB-1</strain>
    </source>
</reference>
<sequence>MDKVAALEVRHRISLAGSAEIAAAALAGLPGLVQVEGRGQRLDLAYDLRLVNLDSILTVVRLAGIQPKTSMLARLHRAWIRFTDDNALSSATDPGHGCCSRPPKGR</sequence>
<dbReference type="RefSeq" id="WP_068497082.1">
    <property type="nucleotide sequence ID" value="NZ_LWQU01000043.1"/>
</dbReference>
<evidence type="ECO:0008006" key="3">
    <source>
        <dbReference type="Google" id="ProtNLM"/>
    </source>
</evidence>
<dbReference type="AlphaFoldDB" id="A0A178N0V5"/>
<gene>
    <name evidence="1" type="ORF">A6A05_06475</name>
</gene>
<comment type="caution">
    <text evidence="1">The sequence shown here is derived from an EMBL/GenBank/DDBJ whole genome shotgun (WGS) entry which is preliminary data.</text>
</comment>
<evidence type="ECO:0000313" key="2">
    <source>
        <dbReference type="Proteomes" id="UP000078543"/>
    </source>
</evidence>
<protein>
    <recommendedName>
        <fullName evidence="3">Cation transporter</fullName>
    </recommendedName>
</protein>
<proteinExistence type="predicted"/>
<name>A0A178N0V5_9PROT</name>
<organism evidence="1 2">
    <name type="scientific">Magnetospirillum moscoviense</name>
    <dbReference type="NCBI Taxonomy" id="1437059"/>
    <lineage>
        <taxon>Bacteria</taxon>
        <taxon>Pseudomonadati</taxon>
        <taxon>Pseudomonadota</taxon>
        <taxon>Alphaproteobacteria</taxon>
        <taxon>Rhodospirillales</taxon>
        <taxon>Rhodospirillaceae</taxon>
        <taxon>Magnetospirillum</taxon>
    </lineage>
</organism>
<accession>A0A178N0V5</accession>
<dbReference type="OrthoDB" id="7360393at2"/>
<dbReference type="STRING" id="1437059.A6A05_06475"/>